<comment type="caution">
    <text evidence="2">The sequence shown here is derived from an EMBL/GenBank/DDBJ whole genome shotgun (WGS) entry which is preliminary data.</text>
</comment>
<evidence type="ECO:0000256" key="1">
    <source>
        <dbReference type="SAM" id="Phobius"/>
    </source>
</evidence>
<keyword evidence="3" id="KW-1185">Reference proteome</keyword>
<keyword evidence="1" id="KW-0472">Membrane</keyword>
<dbReference type="Proteomes" id="UP000037558">
    <property type="component" value="Unassembled WGS sequence"/>
</dbReference>
<reference evidence="3" key="1">
    <citation type="submission" date="2015-08" db="EMBL/GenBank/DDBJ databases">
        <title>Fjat-14210 dsm16467.</title>
        <authorList>
            <person name="Liu B."/>
            <person name="Wang J."/>
            <person name="Zhu Y."/>
            <person name="Liu G."/>
            <person name="Chen Q."/>
            <person name="Chen Z."/>
            <person name="Lan J."/>
            <person name="Che J."/>
            <person name="Ge C."/>
            <person name="Shi H."/>
            <person name="Pan Z."/>
            <person name="Liu X."/>
        </authorList>
    </citation>
    <scope>NUCLEOTIDE SEQUENCE [LARGE SCALE GENOMIC DNA]</scope>
    <source>
        <strain evidence="3">DSM 16467</strain>
    </source>
</reference>
<keyword evidence="1" id="KW-0812">Transmembrane</keyword>
<dbReference type="EMBL" id="LILC01000036">
    <property type="protein sequence ID" value="KOO40311.1"/>
    <property type="molecule type" value="Genomic_DNA"/>
</dbReference>
<evidence type="ECO:0000313" key="3">
    <source>
        <dbReference type="Proteomes" id="UP000037558"/>
    </source>
</evidence>
<dbReference type="RefSeq" id="WP_053403477.1">
    <property type="nucleotide sequence ID" value="NZ_CP158915.1"/>
</dbReference>
<name>A0A0M0KN67_9BACI</name>
<dbReference type="STRING" id="284581.AMD01_21405"/>
<keyword evidence="1" id="KW-1133">Transmembrane helix</keyword>
<accession>A0A0M0KN67</accession>
<protein>
    <submittedName>
        <fullName evidence="2">Uncharacterized protein</fullName>
    </submittedName>
</protein>
<dbReference type="AlphaFoldDB" id="A0A0M0KN67"/>
<gene>
    <name evidence="2" type="ORF">AMD01_21405</name>
</gene>
<feature type="transmembrane region" description="Helical" evidence="1">
    <location>
        <begin position="30"/>
        <end position="48"/>
    </location>
</feature>
<sequence length="60" mass="6731">MLNLAIFALLVGSAAMVLHRMVNKKPNRTLYVLLGCIAFGIGSFFYFYEKNSFELILASI</sequence>
<organism evidence="2 3">
    <name type="scientific">Priestia koreensis</name>
    <dbReference type="NCBI Taxonomy" id="284581"/>
    <lineage>
        <taxon>Bacteria</taxon>
        <taxon>Bacillati</taxon>
        <taxon>Bacillota</taxon>
        <taxon>Bacilli</taxon>
        <taxon>Bacillales</taxon>
        <taxon>Bacillaceae</taxon>
        <taxon>Priestia</taxon>
    </lineage>
</organism>
<proteinExistence type="predicted"/>
<dbReference type="PATRIC" id="fig|284581.3.peg.1810"/>
<evidence type="ECO:0000313" key="2">
    <source>
        <dbReference type="EMBL" id="KOO40311.1"/>
    </source>
</evidence>